<feature type="region of interest" description="Disordered" evidence="1">
    <location>
        <begin position="1"/>
        <end position="88"/>
    </location>
</feature>
<feature type="compositionally biased region" description="Polar residues" evidence="1">
    <location>
        <begin position="78"/>
        <end position="88"/>
    </location>
</feature>
<organism evidence="2 3">
    <name type="scientific">Brenthis ino</name>
    <name type="common">lesser marbled fritillary</name>
    <dbReference type="NCBI Taxonomy" id="405034"/>
    <lineage>
        <taxon>Eukaryota</taxon>
        <taxon>Metazoa</taxon>
        <taxon>Ecdysozoa</taxon>
        <taxon>Arthropoda</taxon>
        <taxon>Hexapoda</taxon>
        <taxon>Insecta</taxon>
        <taxon>Pterygota</taxon>
        <taxon>Neoptera</taxon>
        <taxon>Endopterygota</taxon>
        <taxon>Lepidoptera</taxon>
        <taxon>Glossata</taxon>
        <taxon>Ditrysia</taxon>
        <taxon>Papilionoidea</taxon>
        <taxon>Nymphalidae</taxon>
        <taxon>Heliconiinae</taxon>
        <taxon>Argynnini</taxon>
        <taxon>Brenthis</taxon>
    </lineage>
</organism>
<evidence type="ECO:0000313" key="2">
    <source>
        <dbReference type="EMBL" id="CAH0728623.1"/>
    </source>
</evidence>
<evidence type="ECO:0000256" key="1">
    <source>
        <dbReference type="SAM" id="MobiDB-lite"/>
    </source>
</evidence>
<dbReference type="EMBL" id="OV170227">
    <property type="protein sequence ID" value="CAH0728623.1"/>
    <property type="molecule type" value="Genomic_DNA"/>
</dbReference>
<feature type="non-terminal residue" evidence="2">
    <location>
        <position position="88"/>
    </location>
</feature>
<reference evidence="2" key="1">
    <citation type="submission" date="2021-12" db="EMBL/GenBank/DDBJ databases">
        <authorList>
            <person name="Martin H S."/>
        </authorList>
    </citation>
    <scope>NUCLEOTIDE SEQUENCE</scope>
</reference>
<keyword evidence="3" id="KW-1185">Reference proteome</keyword>
<evidence type="ECO:0000313" key="3">
    <source>
        <dbReference type="Proteomes" id="UP000838878"/>
    </source>
</evidence>
<sequence length="88" mass="9121">MGAATVGLSGGRLPGRGREVGEAGRMPSGRAPLVAPRHVPRAARRAAAAATQQHAVTARPHRRPPAPRPPPPHLPPNMRTSNKQIPGG</sequence>
<gene>
    <name evidence="2" type="ORF">BINO364_LOCUS13822</name>
</gene>
<dbReference type="AlphaFoldDB" id="A0A8J9VR98"/>
<protein>
    <submittedName>
        <fullName evidence="2">Uncharacterized protein</fullName>
    </submittedName>
</protein>
<proteinExistence type="predicted"/>
<feature type="compositionally biased region" description="Low complexity" evidence="1">
    <location>
        <begin position="45"/>
        <end position="58"/>
    </location>
</feature>
<dbReference type="Proteomes" id="UP000838878">
    <property type="component" value="Chromosome 7"/>
</dbReference>
<name>A0A8J9VR98_9NEOP</name>
<feature type="compositionally biased region" description="Pro residues" evidence="1">
    <location>
        <begin position="66"/>
        <end position="75"/>
    </location>
</feature>
<accession>A0A8J9VR98</accession>